<dbReference type="GeneID" id="19147499"/>
<dbReference type="RefSeq" id="XP_007708355.1">
    <property type="nucleotide sequence ID" value="XM_007710165.1"/>
</dbReference>
<name>W6YIF9_COCC2</name>
<protein>
    <submittedName>
        <fullName evidence="1">Uncharacterized protein</fullName>
    </submittedName>
</protein>
<keyword evidence="2" id="KW-1185">Reference proteome</keyword>
<gene>
    <name evidence="1" type="ORF">COCCADRAFT_33405</name>
</gene>
<dbReference type="EMBL" id="KI964552">
    <property type="protein sequence ID" value="EUC37310.1"/>
    <property type="molecule type" value="Genomic_DNA"/>
</dbReference>
<dbReference type="OrthoDB" id="10462447at2759"/>
<dbReference type="AlphaFoldDB" id="W6YIF9"/>
<organism evidence="1 2">
    <name type="scientific">Cochliobolus carbonum (strain 26-R-13)</name>
    <name type="common">Maize leaf spot fungus</name>
    <name type="synonym">Bipolaris zeicola</name>
    <dbReference type="NCBI Taxonomy" id="930089"/>
    <lineage>
        <taxon>Eukaryota</taxon>
        <taxon>Fungi</taxon>
        <taxon>Dikarya</taxon>
        <taxon>Ascomycota</taxon>
        <taxon>Pezizomycotina</taxon>
        <taxon>Dothideomycetes</taxon>
        <taxon>Pleosporomycetidae</taxon>
        <taxon>Pleosporales</taxon>
        <taxon>Pleosporineae</taxon>
        <taxon>Pleosporaceae</taxon>
        <taxon>Bipolaris</taxon>
    </lineage>
</organism>
<reference evidence="1 2" key="1">
    <citation type="journal article" date="2013" name="PLoS Genet.">
        <title>Comparative genome structure, secondary metabolite, and effector coding capacity across Cochliobolus pathogens.</title>
        <authorList>
            <person name="Condon B.J."/>
            <person name="Leng Y."/>
            <person name="Wu D."/>
            <person name="Bushley K.E."/>
            <person name="Ohm R.A."/>
            <person name="Otillar R."/>
            <person name="Martin J."/>
            <person name="Schackwitz W."/>
            <person name="Grimwood J."/>
            <person name="MohdZainudin N."/>
            <person name="Xue C."/>
            <person name="Wang R."/>
            <person name="Manning V.A."/>
            <person name="Dhillon B."/>
            <person name="Tu Z.J."/>
            <person name="Steffenson B.J."/>
            <person name="Salamov A."/>
            <person name="Sun H."/>
            <person name="Lowry S."/>
            <person name="LaButti K."/>
            <person name="Han J."/>
            <person name="Copeland A."/>
            <person name="Lindquist E."/>
            <person name="Barry K."/>
            <person name="Schmutz J."/>
            <person name="Baker S.E."/>
            <person name="Ciuffetti L.M."/>
            <person name="Grigoriev I.V."/>
            <person name="Zhong S."/>
            <person name="Turgeon B.G."/>
        </authorList>
    </citation>
    <scope>NUCLEOTIDE SEQUENCE [LARGE SCALE GENOMIC DNA]</scope>
    <source>
        <strain evidence="1 2">26-R-13</strain>
    </source>
</reference>
<dbReference type="HOGENOM" id="CLU_122463_0_0_1"/>
<proteinExistence type="predicted"/>
<dbReference type="KEGG" id="bze:COCCADRAFT_33405"/>
<accession>W6YIF9</accession>
<evidence type="ECO:0000313" key="1">
    <source>
        <dbReference type="EMBL" id="EUC37310.1"/>
    </source>
</evidence>
<evidence type="ECO:0000313" key="2">
    <source>
        <dbReference type="Proteomes" id="UP000053841"/>
    </source>
</evidence>
<sequence>MARRERAVAAVAGWALHFQECATVCSFSTVSGLRAKLVSAACGPYFAISRHSTRGGRSRDAIPTPRKGQKFCLFSCSPHLLLVLSIHPRPLVLTLPPRLRFTSLAFYPTPGQP</sequence>
<dbReference type="Proteomes" id="UP000053841">
    <property type="component" value="Unassembled WGS sequence"/>
</dbReference>